<evidence type="ECO:0000313" key="2">
    <source>
        <dbReference type="Proteomes" id="UP001165960"/>
    </source>
</evidence>
<dbReference type="EMBL" id="QTSX02005685">
    <property type="protein sequence ID" value="KAJ9059423.1"/>
    <property type="molecule type" value="Genomic_DNA"/>
</dbReference>
<keyword evidence="2" id="KW-1185">Reference proteome</keyword>
<name>A0ACC2SAT6_9FUNG</name>
<sequence length="1070" mass="119972">MQRNFFRMKNPLLQDIVYQNLEDGSVPGVYDIPLVHQESTSSEALQSDAAPPKEFRTVRIFRLGGKNQKFPPNLFRNQKYSLISFLPVVLYEQFKYFFNLYFLLVALSQFFPYTRIGYLVTYVGPLVFVLLITIGKEAYDDYQRYLRDRVANSQRFTKINPHSSETEDEESSSLFEEIVPSAQIKVGDLIVLSKDQRVPADMVLLWTSDPSGTCFIRTDQLDGETDWKSRVAIGKSQEIGLENLKWLQGSASIEAPHKDIYNFIGTLAIETDGVCNEALNAENTLWANTVLASGKAVGLVIYTGSETRASLNTSHPQTKVGIFDLEINRLSKILCAVTFGMSFLLIALNGFQGSWYIYLFRFLILFSSIIPISLRVNLDFGKTVYSSFIENDPQIPGTLVRTSTIPEELGRIEYLLTDKTGTLTQNDMVMKKIHLGTMSYGIDTMDEVARLFSQSVSEASTSSEAESRASHLPISAGQTQGSQFKSRRDIKHRVYDMIEALGVCHNVTPVLEESGEVTYQASSPDEVAIVKFTASIGLSLATRESQELTLNTATGQTIRYQILHTFPFNSVTKRMGIIVKDKKSGEHIFFLKGADSTMASLIVPSPWLDEECGNMAREGLRTLVVARKRLTQASLHAFEVEYNAAKLTLNDRAEAMQRAICNHLEFDLELLGLTGVEDKLQDQVKNTLEALRNAGLKIWMLTGDKIETATCIAVSSKLVARNQPIHQMYQICNSTAARTEMELVAIQKDCCLVIDGDSLQICLDQLREEFMELAVGLPAVVCCRCTPTQKADITRLIKDYTGRRVCAIGDGGNDVSMILAANVGVGIVGKEGKQASLAADFSIDQFSYLARLLVWHGRNSYKRSSKLSQFVIHRGLIISVMQAVFSAIFYFAPIALYQGMLLVGYSTLYTMGPVCSLVLDQDVEDDIAMMYPELYKDLTKGRSLSYKTFFWWLMISLYQGGVIMLLALYLFDTEFVNIVSISFTSLILNELIMVALSINTWHRYMVYAELVSLVIYFSSMVVLKKDFDLQFILTFGFAWKAVSITAVASLPLYIARLVIRTYNPPSYTKL</sequence>
<evidence type="ECO:0000313" key="1">
    <source>
        <dbReference type="EMBL" id="KAJ9059423.1"/>
    </source>
</evidence>
<reference evidence="1" key="1">
    <citation type="submission" date="2022-04" db="EMBL/GenBank/DDBJ databases">
        <title>Genome of the entomopathogenic fungus Entomophthora muscae.</title>
        <authorList>
            <person name="Elya C."/>
            <person name="Lovett B.R."/>
            <person name="Lee E."/>
            <person name="Macias A.M."/>
            <person name="Hajek A.E."/>
            <person name="De Bivort B.L."/>
            <person name="Kasson M.T."/>
            <person name="De Fine Licht H.H."/>
            <person name="Stajich J.E."/>
        </authorList>
    </citation>
    <scope>NUCLEOTIDE SEQUENCE</scope>
    <source>
        <strain evidence="1">Berkeley</strain>
    </source>
</reference>
<comment type="caution">
    <text evidence="1">The sequence shown here is derived from an EMBL/GenBank/DDBJ whole genome shotgun (WGS) entry which is preliminary data.</text>
</comment>
<protein>
    <submittedName>
        <fullName evidence="1">Aminophospholipid-translocase</fullName>
    </submittedName>
</protein>
<proteinExistence type="predicted"/>
<organism evidence="1 2">
    <name type="scientific">Entomophthora muscae</name>
    <dbReference type="NCBI Taxonomy" id="34485"/>
    <lineage>
        <taxon>Eukaryota</taxon>
        <taxon>Fungi</taxon>
        <taxon>Fungi incertae sedis</taxon>
        <taxon>Zoopagomycota</taxon>
        <taxon>Entomophthoromycotina</taxon>
        <taxon>Entomophthoromycetes</taxon>
        <taxon>Entomophthorales</taxon>
        <taxon>Entomophthoraceae</taxon>
        <taxon>Entomophthora</taxon>
    </lineage>
</organism>
<gene>
    <name evidence="1" type="primary">NEO1_1</name>
    <name evidence="1" type="ORF">DSO57_1002421</name>
</gene>
<dbReference type="Proteomes" id="UP001165960">
    <property type="component" value="Unassembled WGS sequence"/>
</dbReference>
<accession>A0ACC2SAT6</accession>